<gene>
    <name evidence="1" type="ORF">FGF67_13555</name>
</gene>
<reference evidence="1 2" key="1">
    <citation type="submission" date="2019-05" db="EMBL/GenBank/DDBJ databases">
        <title>Tamlana fucoidanivorans sp. nov., isolated from the surface of algae collected from Fujian province in China.</title>
        <authorList>
            <person name="Li J."/>
        </authorList>
    </citation>
    <scope>NUCLEOTIDE SEQUENCE [LARGE SCALE GENOMIC DNA]</scope>
    <source>
        <strain evidence="1 2">CW2-9</strain>
    </source>
</reference>
<dbReference type="InterPro" id="IPR007433">
    <property type="entry name" value="DUF481"/>
</dbReference>
<evidence type="ECO:0000313" key="2">
    <source>
        <dbReference type="Proteomes" id="UP000308713"/>
    </source>
</evidence>
<evidence type="ECO:0000313" key="1">
    <source>
        <dbReference type="EMBL" id="TNJ42518.1"/>
    </source>
</evidence>
<dbReference type="RefSeq" id="WP_139698301.1">
    <property type="nucleotide sequence ID" value="NZ_CP074074.1"/>
</dbReference>
<protein>
    <submittedName>
        <fullName evidence="1">DUF481 domain-containing protein</fullName>
    </submittedName>
</protein>
<organism evidence="1 2">
    <name type="scientific">Allotamlana fucoidanivorans</name>
    <dbReference type="NCBI Taxonomy" id="2583814"/>
    <lineage>
        <taxon>Bacteria</taxon>
        <taxon>Pseudomonadati</taxon>
        <taxon>Bacteroidota</taxon>
        <taxon>Flavobacteriia</taxon>
        <taxon>Flavobacteriales</taxon>
        <taxon>Flavobacteriaceae</taxon>
        <taxon>Allotamlana</taxon>
    </lineage>
</organism>
<proteinExistence type="predicted"/>
<keyword evidence="2" id="KW-1185">Reference proteome</keyword>
<sequence>MYKSLLFLVLLPVFGFSQKDTIRLKDNSILVGEVKRLSKAVLTVKTSYSDKDFRVQYSKVESLDIQKKCLIMLTKGRRRFGNLTTDKNGYARITLLDGTPEYYVISEIVALDEIDDRFWKRVKVSVDLGLNIAKANNYKQFSTAGSLSYMDNKWVVNGSISVLNSRQDNVDNVKRTDAKLSFYRILNRKWYLLGNTSFLSNTEQALVGRTSPSAGVGRFLIATNKLFFSTTLGYTYNIENYTDNSLNKTSSELLISGTFNVFDLEDLSLETTLSIFPSLSESRRVRSDYNLTLKYDLPLDFYLKLGFTLNYDNQPAVVGNDTDYNITTGFGWSFN</sequence>
<dbReference type="AlphaFoldDB" id="A0A5C4SG23"/>
<dbReference type="EMBL" id="VDCS01000013">
    <property type="protein sequence ID" value="TNJ42518.1"/>
    <property type="molecule type" value="Genomic_DNA"/>
</dbReference>
<dbReference type="Pfam" id="PF04338">
    <property type="entry name" value="DUF481"/>
    <property type="match status" value="1"/>
</dbReference>
<comment type="caution">
    <text evidence="1">The sequence shown here is derived from an EMBL/GenBank/DDBJ whole genome shotgun (WGS) entry which is preliminary data.</text>
</comment>
<dbReference type="Proteomes" id="UP000308713">
    <property type="component" value="Unassembled WGS sequence"/>
</dbReference>
<accession>A0A5C4SG23</accession>
<name>A0A5C4SG23_9FLAO</name>